<name>A0A0F9A8X4_9ZZZZ</name>
<dbReference type="InterPro" id="IPR016181">
    <property type="entry name" value="Acyl_CoA_acyltransferase"/>
</dbReference>
<dbReference type="PANTHER" id="PTHR43415">
    <property type="entry name" value="SPERMIDINE N(1)-ACETYLTRANSFERASE"/>
    <property type="match status" value="1"/>
</dbReference>
<dbReference type="PROSITE" id="PS51186">
    <property type="entry name" value="GNAT"/>
    <property type="match status" value="1"/>
</dbReference>
<dbReference type="SUPFAM" id="SSF55729">
    <property type="entry name" value="Acyl-CoA N-acyltransferases (Nat)"/>
    <property type="match status" value="1"/>
</dbReference>
<evidence type="ECO:0000259" key="1">
    <source>
        <dbReference type="PROSITE" id="PS51186"/>
    </source>
</evidence>
<dbReference type="EMBL" id="LAZR01043889">
    <property type="protein sequence ID" value="KKL06014.1"/>
    <property type="molecule type" value="Genomic_DNA"/>
</dbReference>
<gene>
    <name evidence="2" type="ORF">LCGC14_2600260</name>
</gene>
<dbReference type="InterPro" id="IPR000182">
    <property type="entry name" value="GNAT_dom"/>
</dbReference>
<sequence length="163" mass="18787">MLKIREIQKTDLPLIRKWRNHDRKWFYDQAIITEEMQNKWYEKYIADDSDILFIAEAGDGNPIGMYGLTNIDHDMKTAEAGRLLIGEKQYTGMGLGVDMMRSVLEFAFKELSLNEVHADVQAVNPRAIIVHVKAGYRIVGFQSDWMGNRVCFSIHQHLRIGAS</sequence>
<protein>
    <recommendedName>
        <fullName evidence="1">N-acetyltransferase domain-containing protein</fullName>
    </recommendedName>
</protein>
<comment type="caution">
    <text evidence="2">The sequence shown here is derived from an EMBL/GenBank/DDBJ whole genome shotgun (WGS) entry which is preliminary data.</text>
</comment>
<dbReference type="PANTHER" id="PTHR43415:SF3">
    <property type="entry name" value="GNAT-FAMILY ACETYLTRANSFERASE"/>
    <property type="match status" value="1"/>
</dbReference>
<reference evidence="2" key="1">
    <citation type="journal article" date="2015" name="Nature">
        <title>Complex archaea that bridge the gap between prokaryotes and eukaryotes.</title>
        <authorList>
            <person name="Spang A."/>
            <person name="Saw J.H."/>
            <person name="Jorgensen S.L."/>
            <person name="Zaremba-Niedzwiedzka K."/>
            <person name="Martijn J."/>
            <person name="Lind A.E."/>
            <person name="van Eijk R."/>
            <person name="Schleper C."/>
            <person name="Guy L."/>
            <person name="Ettema T.J."/>
        </authorList>
    </citation>
    <scope>NUCLEOTIDE SEQUENCE</scope>
</reference>
<dbReference type="Pfam" id="PF13302">
    <property type="entry name" value="Acetyltransf_3"/>
    <property type="match status" value="1"/>
</dbReference>
<accession>A0A0F9A8X4</accession>
<evidence type="ECO:0000313" key="2">
    <source>
        <dbReference type="EMBL" id="KKL06014.1"/>
    </source>
</evidence>
<dbReference type="AlphaFoldDB" id="A0A0F9A8X4"/>
<dbReference type="GO" id="GO:0016747">
    <property type="term" value="F:acyltransferase activity, transferring groups other than amino-acyl groups"/>
    <property type="evidence" value="ECO:0007669"/>
    <property type="project" value="InterPro"/>
</dbReference>
<dbReference type="Gene3D" id="3.40.630.30">
    <property type="match status" value="1"/>
</dbReference>
<proteinExistence type="predicted"/>
<feature type="domain" description="N-acetyltransferase" evidence="1">
    <location>
        <begin position="2"/>
        <end position="159"/>
    </location>
</feature>
<organism evidence="2">
    <name type="scientific">marine sediment metagenome</name>
    <dbReference type="NCBI Taxonomy" id="412755"/>
    <lineage>
        <taxon>unclassified sequences</taxon>
        <taxon>metagenomes</taxon>
        <taxon>ecological metagenomes</taxon>
    </lineage>
</organism>